<sequence>MCTTRRGRRRRLPVMVSWGKSSKLSLVAISYVSRPFFVVVNWVCSRSAQVASADISFSGEQTSRAVVFFLASDGSLLSGRWDL</sequence>
<comment type="caution">
    <text evidence="1">The sequence shown here is derived from an EMBL/GenBank/DDBJ whole genome shotgun (WGS) entry which is preliminary data.</text>
</comment>
<dbReference type="AlphaFoldDB" id="A0A6G1BSN9"/>
<evidence type="ECO:0000313" key="1">
    <source>
        <dbReference type="EMBL" id="KAF0891355.1"/>
    </source>
</evidence>
<dbReference type="Proteomes" id="UP000479710">
    <property type="component" value="Unassembled WGS sequence"/>
</dbReference>
<accession>A0A6G1BSN9</accession>
<dbReference type="EMBL" id="SPHZ02000011">
    <property type="protein sequence ID" value="KAF0891355.1"/>
    <property type="molecule type" value="Genomic_DNA"/>
</dbReference>
<organism evidence="1 2">
    <name type="scientific">Oryza meyeriana var. granulata</name>
    <dbReference type="NCBI Taxonomy" id="110450"/>
    <lineage>
        <taxon>Eukaryota</taxon>
        <taxon>Viridiplantae</taxon>
        <taxon>Streptophyta</taxon>
        <taxon>Embryophyta</taxon>
        <taxon>Tracheophyta</taxon>
        <taxon>Spermatophyta</taxon>
        <taxon>Magnoliopsida</taxon>
        <taxon>Liliopsida</taxon>
        <taxon>Poales</taxon>
        <taxon>Poaceae</taxon>
        <taxon>BOP clade</taxon>
        <taxon>Oryzoideae</taxon>
        <taxon>Oryzeae</taxon>
        <taxon>Oryzinae</taxon>
        <taxon>Oryza</taxon>
        <taxon>Oryza meyeriana</taxon>
    </lineage>
</organism>
<proteinExistence type="predicted"/>
<name>A0A6G1BSN9_9ORYZ</name>
<reference evidence="1 2" key="1">
    <citation type="submission" date="2019-11" db="EMBL/GenBank/DDBJ databases">
        <title>Whole genome sequence of Oryza granulata.</title>
        <authorList>
            <person name="Li W."/>
        </authorList>
    </citation>
    <scope>NUCLEOTIDE SEQUENCE [LARGE SCALE GENOMIC DNA]</scope>
    <source>
        <strain evidence="2">cv. Menghai</strain>
        <tissue evidence="1">Leaf</tissue>
    </source>
</reference>
<protein>
    <submittedName>
        <fullName evidence="1">Uncharacterized protein</fullName>
    </submittedName>
</protein>
<gene>
    <name evidence="1" type="ORF">E2562_009511</name>
</gene>
<keyword evidence="2" id="KW-1185">Reference proteome</keyword>
<evidence type="ECO:0000313" key="2">
    <source>
        <dbReference type="Proteomes" id="UP000479710"/>
    </source>
</evidence>